<dbReference type="InterPro" id="IPR020823">
    <property type="entry name" value="Cell_div_FtsA"/>
</dbReference>
<evidence type="ECO:0000256" key="4">
    <source>
        <dbReference type="ARBA" id="ARBA00023306"/>
    </source>
</evidence>
<comment type="caution">
    <text evidence="8">The sequence shown here is derived from an EMBL/GenBank/DDBJ whole genome shotgun (WGS) entry which is preliminary data.</text>
</comment>
<comment type="function">
    <text evidence="5 6">Cell division protein that is involved in the assembly of the Z ring. May serve as a membrane anchor for the Z ring.</text>
</comment>
<name>A0A2H0N4U1_9BACT</name>
<dbReference type="SMART" id="SM00842">
    <property type="entry name" value="FtsA"/>
    <property type="match status" value="1"/>
</dbReference>
<comment type="subunit">
    <text evidence="5">Self-interacts. Interacts with FtsZ.</text>
</comment>
<evidence type="ECO:0000256" key="3">
    <source>
        <dbReference type="ARBA" id="ARBA00023136"/>
    </source>
</evidence>
<keyword evidence="4 5" id="KW-0131">Cell cycle</keyword>
<dbReference type="HAMAP" id="MF_02033">
    <property type="entry name" value="FtsA"/>
    <property type="match status" value="1"/>
</dbReference>
<evidence type="ECO:0000256" key="6">
    <source>
        <dbReference type="PIRNR" id="PIRNR003101"/>
    </source>
</evidence>
<evidence type="ECO:0000313" key="9">
    <source>
        <dbReference type="Proteomes" id="UP000229600"/>
    </source>
</evidence>
<feature type="domain" description="SHS2" evidence="7">
    <location>
        <begin position="11"/>
        <end position="204"/>
    </location>
</feature>
<accession>A0A2H0N4U1</accession>
<evidence type="ECO:0000256" key="5">
    <source>
        <dbReference type="HAMAP-Rule" id="MF_02033"/>
    </source>
</evidence>
<organism evidence="8 9">
    <name type="scientific">Candidatus Magasanikbacteria bacterium CG11_big_fil_rev_8_21_14_0_20_39_34</name>
    <dbReference type="NCBI Taxonomy" id="1974653"/>
    <lineage>
        <taxon>Bacteria</taxon>
        <taxon>Candidatus Magasanikiibacteriota</taxon>
    </lineage>
</organism>
<dbReference type="SUPFAM" id="SSF53067">
    <property type="entry name" value="Actin-like ATPase domain"/>
    <property type="match status" value="2"/>
</dbReference>
<dbReference type="Gene3D" id="3.30.420.40">
    <property type="match status" value="1"/>
</dbReference>
<dbReference type="Pfam" id="PF14450">
    <property type="entry name" value="FtsA"/>
    <property type="match status" value="1"/>
</dbReference>
<dbReference type="GO" id="GO:0043093">
    <property type="term" value="P:FtsZ-dependent cytokinesis"/>
    <property type="evidence" value="ECO:0007669"/>
    <property type="project" value="UniProtKB-UniRule"/>
</dbReference>
<dbReference type="PANTHER" id="PTHR32432:SF4">
    <property type="entry name" value="CELL DIVISION PROTEIN FTSA"/>
    <property type="match status" value="1"/>
</dbReference>
<gene>
    <name evidence="5 8" type="primary">ftsA</name>
    <name evidence="8" type="ORF">COV59_01785</name>
</gene>
<dbReference type="GO" id="GO:0032153">
    <property type="term" value="C:cell division site"/>
    <property type="evidence" value="ECO:0007669"/>
    <property type="project" value="UniProtKB-UniRule"/>
</dbReference>
<keyword evidence="1 5" id="KW-1003">Cell membrane</keyword>
<protein>
    <recommendedName>
        <fullName evidence="5 6">Cell division protein FtsA</fullName>
    </recommendedName>
</protein>
<dbReference type="PIRSF" id="PIRSF003101">
    <property type="entry name" value="FtsA"/>
    <property type="match status" value="1"/>
</dbReference>
<comment type="subcellular location">
    <subcellularLocation>
        <location evidence="5">Cell membrane</location>
        <topology evidence="5">Peripheral membrane protein</topology>
        <orientation evidence="5">Cytoplasmic side</orientation>
    </subcellularLocation>
    <text evidence="5">Localizes to the Z ring in an FtsZ-dependent manner. Targeted to the membrane through a conserved C-terminal amphipathic helix.</text>
</comment>
<dbReference type="EMBL" id="PCWN01000007">
    <property type="protein sequence ID" value="PIR03898.1"/>
    <property type="molecule type" value="Genomic_DNA"/>
</dbReference>
<evidence type="ECO:0000313" key="8">
    <source>
        <dbReference type="EMBL" id="PIR03898.1"/>
    </source>
</evidence>
<dbReference type="Pfam" id="PF02491">
    <property type="entry name" value="SHS2_FTSA"/>
    <property type="match status" value="1"/>
</dbReference>
<reference evidence="8 9" key="1">
    <citation type="submission" date="2017-09" db="EMBL/GenBank/DDBJ databases">
        <title>Depth-based differentiation of microbial function through sediment-hosted aquifers and enrichment of novel symbionts in the deep terrestrial subsurface.</title>
        <authorList>
            <person name="Probst A.J."/>
            <person name="Ladd B."/>
            <person name="Jarett J.K."/>
            <person name="Geller-Mcgrath D.E."/>
            <person name="Sieber C.M."/>
            <person name="Emerson J.B."/>
            <person name="Anantharaman K."/>
            <person name="Thomas B.C."/>
            <person name="Malmstrom R."/>
            <person name="Stieglmeier M."/>
            <person name="Klingl A."/>
            <person name="Woyke T."/>
            <person name="Ryan C.M."/>
            <person name="Banfield J.F."/>
        </authorList>
    </citation>
    <scope>NUCLEOTIDE SEQUENCE [LARGE SCALE GENOMIC DNA]</scope>
    <source>
        <strain evidence="8">CG11_big_fil_rev_8_21_14_0_20_39_34</strain>
    </source>
</reference>
<dbReference type="CDD" id="cd24048">
    <property type="entry name" value="ASKHA_NBD_FtsA"/>
    <property type="match status" value="1"/>
</dbReference>
<dbReference type="Gene3D" id="3.30.1490.110">
    <property type="match status" value="1"/>
</dbReference>
<dbReference type="GO" id="GO:0009898">
    <property type="term" value="C:cytoplasmic side of plasma membrane"/>
    <property type="evidence" value="ECO:0007669"/>
    <property type="project" value="UniProtKB-UniRule"/>
</dbReference>
<evidence type="ECO:0000256" key="2">
    <source>
        <dbReference type="ARBA" id="ARBA00022618"/>
    </source>
</evidence>
<dbReference type="PANTHER" id="PTHR32432">
    <property type="entry name" value="CELL DIVISION PROTEIN FTSA-RELATED"/>
    <property type="match status" value="1"/>
</dbReference>
<comment type="similarity">
    <text evidence="5 6">Belongs to the FtsA/MreB family.</text>
</comment>
<sequence>MARDTRQPTIVTGLDIGSTMVRVAVGQIMFDEGLGRETIQIVASVEVPSEGLYKGNVTSIEDVVSSVANALEQAERMVGYPIENVWVGISGADIISQSNKGVVAVAKSDGEISSEDVERAVDAARAINAPLNYDVLHVLPKSFSVDGQTGIKDPIGMTGMRLEVDTQMIHGLSAHLKNITKAVYRTGVDIDDVVLSILAVGEAVVVPRQKELGVAVLNIGGANTSLIVYEEGDILHTGILPIGSSHITNDLAIGLRTSIDIAELIKKEFETSIVEKYSKKDVINLADFGSEDNEHIPRQYIAEIIEARASEIFSKVDEELLKIERNGLLPAGVIITGGGAKIPGMVSLAKDHLKLPVTIGTPVNVGGITDKINDLAFSTAIGLVKWGALLYTSGKKQKRMNIKAGKMVDGVKKVFRSLIP</sequence>
<dbReference type="InterPro" id="IPR003494">
    <property type="entry name" value="SHS2_FtsA"/>
</dbReference>
<keyword evidence="2 5" id="KW-0132">Cell division</keyword>
<proteinExistence type="inferred from homology"/>
<evidence type="ECO:0000259" key="7">
    <source>
        <dbReference type="SMART" id="SM00842"/>
    </source>
</evidence>
<dbReference type="InterPro" id="IPR050696">
    <property type="entry name" value="FtsA/MreB"/>
</dbReference>
<keyword evidence="3 5" id="KW-0472">Membrane</keyword>
<dbReference type="NCBIfam" id="TIGR01174">
    <property type="entry name" value="ftsA"/>
    <property type="match status" value="1"/>
</dbReference>
<dbReference type="InterPro" id="IPR043129">
    <property type="entry name" value="ATPase_NBD"/>
</dbReference>
<dbReference type="Proteomes" id="UP000229600">
    <property type="component" value="Unassembled WGS sequence"/>
</dbReference>
<dbReference type="AlphaFoldDB" id="A0A2H0N4U1"/>
<evidence type="ECO:0000256" key="1">
    <source>
        <dbReference type="ARBA" id="ARBA00022475"/>
    </source>
</evidence>